<keyword evidence="10" id="KW-0175">Coiled coil</keyword>
<reference evidence="12 13" key="1">
    <citation type="submission" date="2015-12" db="EMBL/GenBank/DDBJ databases">
        <title>Dictyostelia acquired genes for synthesis and detection of signals that induce cell-type specialization by lateral gene transfer from prokaryotes.</title>
        <authorList>
            <person name="Gloeckner G."/>
            <person name="Schaap P."/>
        </authorList>
    </citation>
    <scope>NUCLEOTIDE SEQUENCE [LARGE SCALE GENOMIC DNA]</scope>
    <source>
        <strain evidence="12 13">TK</strain>
    </source>
</reference>
<keyword evidence="6 12" id="KW-0030">Aminoacyl-tRNA synthetase</keyword>
<keyword evidence="3" id="KW-0547">Nucleotide-binding</keyword>
<dbReference type="NCBIfam" id="TIGR00414">
    <property type="entry name" value="serS"/>
    <property type="match status" value="1"/>
</dbReference>
<evidence type="ECO:0000256" key="2">
    <source>
        <dbReference type="ARBA" id="ARBA00022598"/>
    </source>
</evidence>
<dbReference type="InterPro" id="IPR033729">
    <property type="entry name" value="SerRS_core"/>
</dbReference>
<evidence type="ECO:0000256" key="3">
    <source>
        <dbReference type="ARBA" id="ARBA00022741"/>
    </source>
</evidence>
<dbReference type="OMA" id="EQNCIDR"/>
<evidence type="ECO:0000256" key="10">
    <source>
        <dbReference type="SAM" id="Coils"/>
    </source>
</evidence>
<dbReference type="InterPro" id="IPR002314">
    <property type="entry name" value="aa-tRNA-synt_IIb"/>
</dbReference>
<evidence type="ECO:0000256" key="7">
    <source>
        <dbReference type="ARBA" id="ARBA00031113"/>
    </source>
</evidence>
<organism evidence="12 13">
    <name type="scientific">Tieghemostelium lacteum</name>
    <name type="common">Slime mold</name>
    <name type="synonym">Dictyostelium lacteum</name>
    <dbReference type="NCBI Taxonomy" id="361077"/>
    <lineage>
        <taxon>Eukaryota</taxon>
        <taxon>Amoebozoa</taxon>
        <taxon>Evosea</taxon>
        <taxon>Eumycetozoa</taxon>
        <taxon>Dictyostelia</taxon>
        <taxon>Dictyosteliales</taxon>
        <taxon>Raperosteliaceae</taxon>
        <taxon>Tieghemostelium</taxon>
    </lineage>
</organism>
<dbReference type="Pfam" id="PF00587">
    <property type="entry name" value="tRNA-synt_2b"/>
    <property type="match status" value="1"/>
</dbReference>
<protein>
    <recommendedName>
        <fullName evidence="1">serine--tRNA ligase</fullName>
        <ecNumber evidence="1">6.1.1.11</ecNumber>
    </recommendedName>
    <alternativeName>
        <fullName evidence="7">Seryl-tRNA synthetase</fullName>
    </alternativeName>
</protein>
<dbReference type="PANTHER" id="PTHR11778">
    <property type="entry name" value="SERYL-TRNA SYNTHETASE"/>
    <property type="match status" value="1"/>
</dbReference>
<feature type="binding site" evidence="8">
    <location>
        <position position="279"/>
    </location>
    <ligand>
        <name>L-serine</name>
        <dbReference type="ChEBI" id="CHEBI:33384"/>
    </ligand>
</feature>
<dbReference type="PIRSF" id="PIRSF001529">
    <property type="entry name" value="Ser-tRNA-synth_IIa"/>
    <property type="match status" value="1"/>
</dbReference>
<feature type="site" description="Important for serine binding" evidence="8">
    <location>
        <position position="438"/>
    </location>
</feature>
<feature type="binding site" evidence="9">
    <location>
        <begin position="400"/>
        <end position="403"/>
    </location>
    <ligand>
        <name>ATP</name>
        <dbReference type="ChEBI" id="CHEBI:30616"/>
    </ligand>
</feature>
<dbReference type="PRINTS" id="PR00981">
    <property type="entry name" value="TRNASYNTHSER"/>
</dbReference>
<feature type="binding site" evidence="8">
    <location>
        <position position="312"/>
    </location>
    <ligand>
        <name>L-serine</name>
        <dbReference type="ChEBI" id="CHEBI:33384"/>
    </ligand>
</feature>
<dbReference type="AlphaFoldDB" id="A0A152A5D5"/>
<feature type="binding site" evidence="9">
    <location>
        <begin position="312"/>
        <end position="314"/>
    </location>
    <ligand>
        <name>ATP</name>
        <dbReference type="ChEBI" id="CHEBI:30616"/>
    </ligand>
</feature>
<dbReference type="EC" id="6.1.1.11" evidence="1"/>
<dbReference type="Gene3D" id="3.30.930.10">
    <property type="entry name" value="Bira Bifunctional Protein, Domain 2"/>
    <property type="match status" value="1"/>
</dbReference>
<dbReference type="GO" id="GO:0004828">
    <property type="term" value="F:serine-tRNA ligase activity"/>
    <property type="evidence" value="ECO:0007669"/>
    <property type="project" value="UniProtKB-EC"/>
</dbReference>
<dbReference type="SUPFAM" id="SSF46589">
    <property type="entry name" value="tRNA-binding arm"/>
    <property type="match status" value="1"/>
</dbReference>
<sequence>MISFFTKTPKSLSVLKNNHNNLIFLKCRKFSSTSNNNTNNNNTVEKISNIKAYINFQKIKENAKEIQENAQKRKSNVDIQSIVSLYEKYRGVKYDLDQMRQNRNIVANKMKSVKDQQERLKLIEEGKEWKEKVSDAEIQHFTLQQELQNEALKIPNDTHPQAPVGPESNARVIEMVGEKPHFDFKIKDHLEIGEQLGLIKSANQISGAKYYYFTREAAMLEMALSYWAYSKMTYKYGFTPIVTPDLIHPSYAEACGFQPRSDASQMFWIKNEDLCLTATSEIPLAALYANNNSIIHLEDLPIKMVGYSHCFRSETGGGQYNKGIYRVHQFSKVEMFVISKPSLETSNDILNELLQIQIEIFKELGLHFRVLDMPTEDLGAPAYRKYDIEVWIPSRQDYGEISSASNCTDYQSKRLNMKIQDFQAENSETLFVHTLNATACAIPRLILAILENNQQPDGSIIIPPVLRPLMNNQERIIPPQSQQ</sequence>
<keyword evidence="13" id="KW-1185">Reference proteome</keyword>
<dbReference type="STRING" id="361077.A0A152A5D5"/>
<dbReference type="InterPro" id="IPR002317">
    <property type="entry name" value="Ser-tRNA-ligase_type_1"/>
</dbReference>
<dbReference type="FunFam" id="3.30.930.10:FF:000055">
    <property type="entry name" value="Serine--tRNA ligase"/>
    <property type="match status" value="1"/>
</dbReference>
<name>A0A152A5D5_TIELA</name>
<evidence type="ECO:0000313" key="13">
    <source>
        <dbReference type="Proteomes" id="UP000076078"/>
    </source>
</evidence>
<dbReference type="Gene3D" id="1.10.287.40">
    <property type="entry name" value="Serine-tRNA synthetase, tRNA binding domain"/>
    <property type="match status" value="1"/>
</dbReference>
<evidence type="ECO:0000259" key="11">
    <source>
        <dbReference type="PROSITE" id="PS50862"/>
    </source>
</evidence>
<evidence type="ECO:0000256" key="4">
    <source>
        <dbReference type="ARBA" id="ARBA00022840"/>
    </source>
</evidence>
<dbReference type="GO" id="GO:0006434">
    <property type="term" value="P:seryl-tRNA aminoacylation"/>
    <property type="evidence" value="ECO:0007669"/>
    <property type="project" value="InterPro"/>
</dbReference>
<dbReference type="PROSITE" id="PS50862">
    <property type="entry name" value="AA_TRNA_LIGASE_II"/>
    <property type="match status" value="1"/>
</dbReference>
<feature type="coiled-coil region" evidence="10">
    <location>
        <begin position="56"/>
        <end position="116"/>
    </location>
</feature>
<dbReference type="InterPro" id="IPR015866">
    <property type="entry name" value="Ser-tRNA-synth_1_N"/>
</dbReference>
<feature type="binding site" evidence="8">
    <location>
        <position position="436"/>
    </location>
    <ligand>
        <name>L-serine</name>
        <dbReference type="ChEBI" id="CHEBI:33384"/>
    </ligand>
</feature>
<accession>A0A152A5D5</accession>
<feature type="binding site" evidence="9">
    <location>
        <begin position="327"/>
        <end position="330"/>
    </location>
    <ligand>
        <name>ATP</name>
        <dbReference type="ChEBI" id="CHEBI:30616"/>
    </ligand>
</feature>
<gene>
    <name evidence="12" type="ORF">DLAC_01420</name>
</gene>
<dbReference type="Proteomes" id="UP000076078">
    <property type="component" value="Unassembled WGS sequence"/>
</dbReference>
<proteinExistence type="predicted"/>
<dbReference type="GO" id="GO:0005737">
    <property type="term" value="C:cytoplasm"/>
    <property type="evidence" value="ECO:0007669"/>
    <property type="project" value="UniProtKB-ARBA"/>
</dbReference>
<dbReference type="EMBL" id="LODT01000006">
    <property type="protein sequence ID" value="KYR01439.1"/>
    <property type="molecule type" value="Genomic_DNA"/>
</dbReference>
<keyword evidence="2" id="KW-0436">Ligase</keyword>
<dbReference type="InterPro" id="IPR006195">
    <property type="entry name" value="aa-tRNA-synth_II"/>
</dbReference>
<feature type="domain" description="Aminoacyl-transfer RNA synthetases class-II family profile" evidence="11">
    <location>
        <begin position="188"/>
        <end position="463"/>
    </location>
</feature>
<keyword evidence="5" id="KW-0648">Protein biosynthesis</keyword>
<dbReference type="OrthoDB" id="10264585at2759"/>
<dbReference type="InParanoid" id="A0A152A5D5"/>
<feature type="binding site" evidence="8">
    <location>
        <position position="334"/>
    </location>
    <ligand>
        <name>L-serine</name>
        <dbReference type="ChEBI" id="CHEBI:33384"/>
    </ligand>
</feature>
<evidence type="ECO:0000256" key="6">
    <source>
        <dbReference type="ARBA" id="ARBA00023146"/>
    </source>
</evidence>
<evidence type="ECO:0000256" key="9">
    <source>
        <dbReference type="PIRSR" id="PIRSR001529-2"/>
    </source>
</evidence>
<dbReference type="InterPro" id="IPR045864">
    <property type="entry name" value="aa-tRNA-synth_II/BPL/LPL"/>
</dbReference>
<evidence type="ECO:0000256" key="5">
    <source>
        <dbReference type="ARBA" id="ARBA00022917"/>
    </source>
</evidence>
<evidence type="ECO:0000313" key="12">
    <source>
        <dbReference type="EMBL" id="KYR01439.1"/>
    </source>
</evidence>
<evidence type="ECO:0000256" key="1">
    <source>
        <dbReference type="ARBA" id="ARBA00012840"/>
    </source>
</evidence>
<dbReference type="Pfam" id="PF02403">
    <property type="entry name" value="Seryl_tRNA_N"/>
    <property type="match status" value="1"/>
</dbReference>
<evidence type="ECO:0000256" key="8">
    <source>
        <dbReference type="PIRSR" id="PIRSR001529-1"/>
    </source>
</evidence>
<dbReference type="FunCoup" id="A0A152A5D5">
    <property type="interactions" value="490"/>
</dbReference>
<dbReference type="InterPro" id="IPR042103">
    <property type="entry name" value="SerRS_1_N_sf"/>
</dbReference>
<dbReference type="InterPro" id="IPR010978">
    <property type="entry name" value="tRNA-bd_arm"/>
</dbReference>
<comment type="caution">
    <text evidence="12">The sequence shown here is derived from an EMBL/GenBank/DDBJ whole genome shotgun (WGS) entry which is preliminary data.</text>
</comment>
<dbReference type="SUPFAM" id="SSF55681">
    <property type="entry name" value="Class II aaRS and biotin synthetases"/>
    <property type="match status" value="1"/>
</dbReference>
<dbReference type="CDD" id="cd00770">
    <property type="entry name" value="SerRS_core"/>
    <property type="match status" value="1"/>
</dbReference>
<keyword evidence="4 9" id="KW-0067">ATP-binding</keyword>
<dbReference type="GO" id="GO:0005524">
    <property type="term" value="F:ATP binding"/>
    <property type="evidence" value="ECO:0007669"/>
    <property type="project" value="UniProtKB-KW"/>
</dbReference>